<feature type="non-terminal residue" evidence="2">
    <location>
        <position position="1"/>
    </location>
</feature>
<dbReference type="AlphaFoldDB" id="A0A9E7JVJ5"/>
<dbReference type="PANTHER" id="PTHR33972">
    <property type="entry name" value="EXPRESSED PROTEIN"/>
    <property type="match status" value="1"/>
</dbReference>
<dbReference type="OrthoDB" id="1095098at2759"/>
<evidence type="ECO:0000313" key="2">
    <source>
        <dbReference type="EMBL" id="URD93961.1"/>
    </source>
</evidence>
<proteinExistence type="predicted"/>
<dbReference type="Proteomes" id="UP001055439">
    <property type="component" value="Chromosome 3"/>
</dbReference>
<evidence type="ECO:0000256" key="1">
    <source>
        <dbReference type="SAM" id="MobiDB-lite"/>
    </source>
</evidence>
<reference evidence="2" key="1">
    <citation type="submission" date="2022-05" db="EMBL/GenBank/DDBJ databases">
        <title>The Musa troglodytarum L. genome provides insights into the mechanism of non-climacteric behaviour and enrichment of carotenoids.</title>
        <authorList>
            <person name="Wang J."/>
        </authorList>
    </citation>
    <scope>NUCLEOTIDE SEQUENCE</scope>
    <source>
        <tissue evidence="2">Leaf</tissue>
    </source>
</reference>
<feature type="region of interest" description="Disordered" evidence="1">
    <location>
        <begin position="166"/>
        <end position="188"/>
    </location>
</feature>
<protein>
    <submittedName>
        <fullName evidence="2">Uncharacterized protein</fullName>
    </submittedName>
</protein>
<accession>A0A9E7JVJ5</accession>
<sequence length="188" mass="21162">RDLLQVLQSSHRQSPSSGKHLMARILSRALIRTSQTLVRDPCSSPHQLFLFGSRSPTLSFLPRLLSFRGRSDRPAKAEIVEIDLGTEGEVAEVDVVRHLDDAIHAILVRKSAPDWLPFIPGSSYWVPPRRRALGLLELVAKLADPLTEEETMSFTTIRGWPSSSYFVEGKHPVKKSRKRTPTQSDDEE</sequence>
<evidence type="ECO:0000313" key="3">
    <source>
        <dbReference type="Proteomes" id="UP001055439"/>
    </source>
</evidence>
<organism evidence="2 3">
    <name type="scientific">Musa troglodytarum</name>
    <name type="common">fe'i banana</name>
    <dbReference type="NCBI Taxonomy" id="320322"/>
    <lineage>
        <taxon>Eukaryota</taxon>
        <taxon>Viridiplantae</taxon>
        <taxon>Streptophyta</taxon>
        <taxon>Embryophyta</taxon>
        <taxon>Tracheophyta</taxon>
        <taxon>Spermatophyta</taxon>
        <taxon>Magnoliopsida</taxon>
        <taxon>Liliopsida</taxon>
        <taxon>Zingiberales</taxon>
        <taxon>Musaceae</taxon>
        <taxon>Musa</taxon>
    </lineage>
</organism>
<keyword evidence="3" id="KW-1185">Reference proteome</keyword>
<dbReference type="EMBL" id="CP097505">
    <property type="protein sequence ID" value="URD93961.1"/>
    <property type="molecule type" value="Genomic_DNA"/>
</dbReference>
<gene>
    <name evidence="2" type="ORF">MUK42_00123</name>
</gene>
<dbReference type="PANTHER" id="PTHR33972:SF2">
    <property type="entry name" value="OS04G0606700 PROTEIN"/>
    <property type="match status" value="1"/>
</dbReference>
<name>A0A9E7JVJ5_9LILI</name>